<keyword evidence="2" id="KW-0378">Hydrolase</keyword>
<dbReference type="InterPro" id="IPR056300">
    <property type="entry name" value="SusG-like_C"/>
</dbReference>
<dbReference type="InterPro" id="IPR013780">
    <property type="entry name" value="Glyco_hydro_b"/>
</dbReference>
<evidence type="ECO:0000313" key="4">
    <source>
        <dbReference type="EMBL" id="GAA0352992.1"/>
    </source>
</evidence>
<evidence type="ECO:0000259" key="3">
    <source>
        <dbReference type="Pfam" id="PF23915"/>
    </source>
</evidence>
<reference evidence="4 5" key="1">
    <citation type="journal article" date="2019" name="Int. J. Syst. Evol. Microbiol.">
        <title>The Global Catalogue of Microorganisms (GCM) 10K type strain sequencing project: providing services to taxonomists for standard genome sequencing and annotation.</title>
        <authorList>
            <consortium name="The Broad Institute Genomics Platform"/>
            <consortium name="The Broad Institute Genome Sequencing Center for Infectious Disease"/>
            <person name="Wu L."/>
            <person name="Ma J."/>
        </authorList>
    </citation>
    <scope>NUCLEOTIDE SEQUENCE [LARGE SCALE GENOMIC DNA]</scope>
    <source>
        <strain evidence="4 5">JCM 12662</strain>
    </source>
</reference>
<dbReference type="Pfam" id="PF23915">
    <property type="entry name" value="SusG_C"/>
    <property type="match status" value="1"/>
</dbReference>
<dbReference type="Gene3D" id="2.60.40.1180">
    <property type="entry name" value="Golgi alpha-mannosidase II"/>
    <property type="match status" value="1"/>
</dbReference>
<organism evidence="4 5">
    <name type="scientific">Alkalibacterium iburiense</name>
    <dbReference type="NCBI Taxonomy" id="290589"/>
    <lineage>
        <taxon>Bacteria</taxon>
        <taxon>Bacillati</taxon>
        <taxon>Bacillota</taxon>
        <taxon>Bacilli</taxon>
        <taxon>Lactobacillales</taxon>
        <taxon>Carnobacteriaceae</taxon>
        <taxon>Alkalibacterium</taxon>
    </lineage>
</organism>
<gene>
    <name evidence="4" type="ORF">GCM10008932_02520</name>
</gene>
<keyword evidence="5" id="KW-1185">Reference proteome</keyword>
<comment type="caution">
    <text evidence="4">The sequence shown here is derived from an EMBL/GenBank/DDBJ whole genome shotgun (WGS) entry which is preliminary data.</text>
</comment>
<dbReference type="RefSeq" id="WP_343753195.1">
    <property type="nucleotide sequence ID" value="NZ_BAAACW010000019.1"/>
</dbReference>
<sequence length="72" mass="8277">MLNTKDHLYVYKREFENKKALIVCNFSSKEDIFDGEEVMHDREVVLQTEGIEIENQTITLPPYGACVLLSNG</sequence>
<dbReference type="SUPFAM" id="SSF51011">
    <property type="entry name" value="Glycosyl hydrolase domain"/>
    <property type="match status" value="1"/>
</dbReference>
<keyword evidence="2" id="KW-0326">Glycosidase</keyword>
<name>A0ABN0X221_9LACT</name>
<evidence type="ECO:0000256" key="2">
    <source>
        <dbReference type="ARBA" id="ARBA00023295"/>
    </source>
</evidence>
<evidence type="ECO:0000256" key="1">
    <source>
        <dbReference type="ARBA" id="ARBA00008061"/>
    </source>
</evidence>
<evidence type="ECO:0000313" key="5">
    <source>
        <dbReference type="Proteomes" id="UP001501166"/>
    </source>
</evidence>
<accession>A0ABN0X221</accession>
<feature type="domain" description="Alpha-amylase SusG-like C-terminal" evidence="3">
    <location>
        <begin position="9"/>
        <end position="66"/>
    </location>
</feature>
<protein>
    <recommendedName>
        <fullName evidence="3">Alpha-amylase SusG-like C-terminal domain-containing protein</fullName>
    </recommendedName>
</protein>
<dbReference type="EMBL" id="BAAACW010000019">
    <property type="protein sequence ID" value="GAA0352992.1"/>
    <property type="molecule type" value="Genomic_DNA"/>
</dbReference>
<proteinExistence type="inferred from homology"/>
<dbReference type="Proteomes" id="UP001501166">
    <property type="component" value="Unassembled WGS sequence"/>
</dbReference>
<comment type="similarity">
    <text evidence="1">Belongs to the glycosyl hydrolase 13 family.</text>
</comment>